<keyword evidence="3" id="KW-1185">Reference proteome</keyword>
<protein>
    <recommendedName>
        <fullName evidence="1">3'-5' exonuclease domain-containing protein</fullName>
    </recommendedName>
</protein>
<dbReference type="Pfam" id="PF01612">
    <property type="entry name" value="DNA_pol_A_exo1"/>
    <property type="match status" value="1"/>
</dbReference>
<dbReference type="InterPro" id="IPR012337">
    <property type="entry name" value="RNaseH-like_sf"/>
</dbReference>
<dbReference type="SUPFAM" id="SSF117281">
    <property type="entry name" value="Kelch motif"/>
    <property type="match status" value="1"/>
</dbReference>
<evidence type="ECO:0000259" key="1">
    <source>
        <dbReference type="Pfam" id="PF01612"/>
    </source>
</evidence>
<dbReference type="InterPro" id="IPR015915">
    <property type="entry name" value="Kelch-typ_b-propeller"/>
</dbReference>
<organism evidence="2 3">
    <name type="scientific">Gossypium arboreum</name>
    <name type="common">Tree cotton</name>
    <name type="synonym">Gossypium nanking</name>
    <dbReference type="NCBI Taxonomy" id="29729"/>
    <lineage>
        <taxon>Eukaryota</taxon>
        <taxon>Viridiplantae</taxon>
        <taxon>Streptophyta</taxon>
        <taxon>Embryophyta</taxon>
        <taxon>Tracheophyta</taxon>
        <taxon>Spermatophyta</taxon>
        <taxon>Magnoliopsida</taxon>
        <taxon>eudicotyledons</taxon>
        <taxon>Gunneridae</taxon>
        <taxon>Pentapetalae</taxon>
        <taxon>rosids</taxon>
        <taxon>malvids</taxon>
        <taxon>Malvales</taxon>
        <taxon>Malvaceae</taxon>
        <taxon>Malvoideae</taxon>
        <taxon>Gossypium</taxon>
    </lineage>
</organism>
<dbReference type="InterPro" id="IPR006652">
    <property type="entry name" value="Kelch_1"/>
</dbReference>
<comment type="caution">
    <text evidence="2">The sequence shown here is derived from an EMBL/GenBank/DDBJ whole genome shotgun (WGS) entry which is preliminary data.</text>
</comment>
<dbReference type="Pfam" id="PF01344">
    <property type="entry name" value="Kelch_1"/>
    <property type="match status" value="1"/>
</dbReference>
<dbReference type="InterPro" id="IPR002562">
    <property type="entry name" value="3'-5'_exonuclease_dom"/>
</dbReference>
<dbReference type="SUPFAM" id="SSF53098">
    <property type="entry name" value="Ribonuclease H-like"/>
    <property type="match status" value="1"/>
</dbReference>
<name>A0ABR0MED6_GOSAR</name>
<dbReference type="EMBL" id="JARKNE010000013">
    <property type="protein sequence ID" value="KAK5771631.1"/>
    <property type="molecule type" value="Genomic_DNA"/>
</dbReference>
<dbReference type="InterPro" id="IPR045092">
    <property type="entry name" value="Rrp6-like"/>
</dbReference>
<feature type="domain" description="3'-5' exonuclease" evidence="1">
    <location>
        <begin position="5"/>
        <end position="60"/>
    </location>
</feature>
<gene>
    <name evidence="2" type="ORF">PVK06_047859</name>
</gene>
<dbReference type="Gene3D" id="2.120.10.80">
    <property type="entry name" value="Kelch-type beta propeller"/>
    <property type="match status" value="1"/>
</dbReference>
<evidence type="ECO:0000313" key="2">
    <source>
        <dbReference type="EMBL" id="KAK5771631.1"/>
    </source>
</evidence>
<reference evidence="2 3" key="1">
    <citation type="submission" date="2023-03" db="EMBL/GenBank/DDBJ databases">
        <title>WGS of Gossypium arboreum.</title>
        <authorList>
            <person name="Yu D."/>
        </authorList>
    </citation>
    <scope>NUCLEOTIDE SEQUENCE [LARGE SCALE GENOMIC DNA]</scope>
    <source>
        <tissue evidence="2">Leaf</tissue>
    </source>
</reference>
<dbReference type="PANTHER" id="PTHR12124">
    <property type="entry name" value="POLYMYOSITIS/SCLERODERMA AUTOANTIGEN-RELATED"/>
    <property type="match status" value="1"/>
</dbReference>
<proteinExistence type="predicted"/>
<dbReference type="PANTHER" id="PTHR12124:SF47">
    <property type="entry name" value="EXOSOME COMPONENT 10"/>
    <property type="match status" value="1"/>
</dbReference>
<dbReference type="Gene3D" id="3.30.420.10">
    <property type="entry name" value="Ribonuclease H-like superfamily/Ribonuclease H"/>
    <property type="match status" value="1"/>
</dbReference>
<dbReference type="Proteomes" id="UP001358586">
    <property type="component" value="Chromosome 13"/>
</dbReference>
<evidence type="ECO:0000313" key="3">
    <source>
        <dbReference type="Proteomes" id="UP001358586"/>
    </source>
</evidence>
<sequence length="305" mass="34171">MKREVMHRADRDIMWLQREFSIHLSNLLDTGQASRVLKLKQNSLEHLLQHYFRVTIIYRDGAFDVESLVQNLLGKLLEIKGAVEVYISYGDNHSVITIKNKLMVYGGDFGDRYHGDADVFNKDNSIWSRLTVQGSLPGVGASHAVVSIGTKNQTFLSVENVGKMNIPSKSCWFDNLEHNILMFEQYQHSVQTSRTGLQYLAVEQKTHGGRTHSQLLGAKVLGKVDGAFDSGFLMTTIVNRKLLREVLFSSRQGLISIELILATTLISTCHVAATQPFLNSSNLELVKASQSHTNNAYTSRTKSQS</sequence>
<dbReference type="InterPro" id="IPR036397">
    <property type="entry name" value="RNaseH_sf"/>
</dbReference>
<accession>A0ABR0MED6</accession>